<dbReference type="EMBL" id="CP146203">
    <property type="protein sequence ID" value="XBH21224.1"/>
    <property type="molecule type" value="Genomic_DNA"/>
</dbReference>
<reference evidence="2" key="1">
    <citation type="submission" date="2024-02" db="EMBL/GenBank/DDBJ databases">
        <title>Tomenella chthoni gen. nov. sp. nov., a member of the family Jonesiaceae isolated from bat guano.</title>
        <authorList>
            <person name="Miller S.L."/>
            <person name="King J."/>
            <person name="Sankaranarayanan K."/>
            <person name="Lawson P.A."/>
        </authorList>
    </citation>
    <scope>NUCLEOTIDE SEQUENCE</scope>
    <source>
        <strain evidence="2">BS-20</strain>
    </source>
</reference>
<evidence type="ECO:0000256" key="1">
    <source>
        <dbReference type="SAM" id="MobiDB-lite"/>
    </source>
</evidence>
<accession>A0AAU7DU86</accession>
<feature type="region of interest" description="Disordered" evidence="1">
    <location>
        <begin position="38"/>
        <end position="69"/>
    </location>
</feature>
<sequence length="140" mass="15273">MILYDFVCQTGHIFEAGVASMVSPNPPCPVCHATSSRRPSRVNFGGQAGTGISRENMPKSWRATRGGDKETVAHWHKVATEREKLEEKHPELAGDRRPVLAHEGIFAKKPLRAGDDIAKSVGAAITADKAATMKRSRIEQ</sequence>
<gene>
    <name evidence="2" type="ORF">V5R04_13545</name>
</gene>
<dbReference type="AlphaFoldDB" id="A0AAU7DU86"/>
<evidence type="ECO:0000313" key="2">
    <source>
        <dbReference type="EMBL" id="XBH21224.1"/>
    </source>
</evidence>
<name>A0AAU7DU86_9MICO</name>
<organism evidence="2">
    <name type="scientific">Jonesiaceae bacterium BS-20</name>
    <dbReference type="NCBI Taxonomy" id="3120821"/>
    <lineage>
        <taxon>Bacteria</taxon>
        <taxon>Bacillati</taxon>
        <taxon>Actinomycetota</taxon>
        <taxon>Actinomycetes</taxon>
        <taxon>Micrococcales</taxon>
        <taxon>Jonesiaceae</taxon>
    </lineage>
</organism>
<protein>
    <submittedName>
        <fullName evidence="2">Zinc ribbon domain-containing protein</fullName>
    </submittedName>
</protein>
<proteinExistence type="predicted"/>